<dbReference type="AlphaFoldDB" id="O44707"/>
<dbReference type="InterPro" id="IPR036716">
    <property type="entry name" value="Pest_crys_N_sf"/>
</dbReference>
<accession>O44707</accession>
<reference evidence="1" key="2">
    <citation type="journal article" date="1998" name="Insect Mol. Biol.">
        <title>Evidence for two juvenile hormone esterase-related genes in the Colorado potato beetle.</title>
        <authorList>
            <person name="Vermunt A.M."/>
            <person name="Koopmanschap A.B."/>
            <person name="Vlak J.M."/>
            <person name="de Kort C.A."/>
        </authorList>
    </citation>
    <scope>NUCLEOTIDE SEQUENCE</scope>
</reference>
<dbReference type="SUPFAM" id="SSF56849">
    <property type="entry name" value="delta-Endotoxin (insectocide), N-terminal domain"/>
    <property type="match status" value="1"/>
</dbReference>
<dbReference type="Gene3D" id="1.20.190.10">
    <property type="entry name" value="Pesticidal crystal protein, N-terminal domain"/>
    <property type="match status" value="1"/>
</dbReference>
<dbReference type="OrthoDB" id="6672161at2759"/>
<organism evidence="1">
    <name type="scientific">Leptinotarsa decemlineata</name>
    <name type="common">Colorado potato beetle</name>
    <name type="synonym">Doryphora decemlineata</name>
    <dbReference type="NCBI Taxonomy" id="7539"/>
    <lineage>
        <taxon>Eukaryota</taxon>
        <taxon>Metazoa</taxon>
        <taxon>Ecdysozoa</taxon>
        <taxon>Arthropoda</taxon>
        <taxon>Hexapoda</taxon>
        <taxon>Insecta</taxon>
        <taxon>Pterygota</taxon>
        <taxon>Neoptera</taxon>
        <taxon>Endopterygota</taxon>
        <taxon>Coleoptera</taxon>
        <taxon>Polyphaga</taxon>
        <taxon>Cucujiformia</taxon>
        <taxon>Chrysomeloidea</taxon>
        <taxon>Chrysomelidae</taxon>
        <taxon>Chrysomelinae</taxon>
        <taxon>Doryphorini</taxon>
        <taxon>Leptinotarsa</taxon>
    </lineage>
</organism>
<dbReference type="GO" id="GO:0090729">
    <property type="term" value="F:toxin activity"/>
    <property type="evidence" value="ECO:0007669"/>
    <property type="project" value="InterPro"/>
</dbReference>
<sequence length="523" mass="59354">MASNQRYYMGGHEVKPKSNRFALEHSSGIFPSVRRNFRIYNYGRVPVKAVAKYGTAAQWIGSVTGTTVEPGEEKILDMHNRPYYVTGVYLENENSKSRALVHVGYQGNRYSWYTHKERGWDLNIDINEVAKTLVEFGVGKIPVVGEFLAPLIGFFWPESEPSVWDQVKDQVEEMIDTKTNDVITGILGGNLRHLKERIHVLKMDLDRHKNVSGHFMNIAEDMIGFEHKFMFRNEDNARAGEINYLLLPMYSSLVTLRMTLHQFGILNHEQIGLSEENVQRLKDYSKRLIQGPDGAIKHITSVLNERINNQLNTCIPDHVYDALVTVRTYCGLNGTEYIAYWNHLLEHPESTTKPYNDAITYSTMFGCPTPIQARQMVLEEVQQPLQPKLINGKRNKITGIDVWIWRKNNRGAPPKIGGLKIYFENGDSHELGKWSAEKHYVEFKGAFCTRLSVWGNGALDYLEFALSDGRVVGYGTKNDARGVHTDFQLENHHIAGIYVGDDTAGLGGQAANISVAYQLTPKE</sequence>
<dbReference type="SMR" id="O44707"/>
<proteinExistence type="predicted"/>
<gene>
    <name evidence="1" type="primary">JHER</name>
</gene>
<reference evidence="1" key="1">
    <citation type="submission" date="1997-12" db="EMBL/GenBank/DDBJ databases">
        <authorList>
            <person name="Vermunt A.M.W."/>
            <person name="Koopmanschap A.B."/>
            <person name="Vlak J.M."/>
            <person name="de Kort C.A.D."/>
        </authorList>
    </citation>
    <scope>NUCLEOTIDE SEQUENCE</scope>
</reference>
<evidence type="ECO:0000313" key="1">
    <source>
        <dbReference type="EMBL" id="AAC63217.1"/>
    </source>
</evidence>
<dbReference type="EMBL" id="AF039135">
    <property type="protein sequence ID" value="AAC63217.1"/>
    <property type="molecule type" value="Genomic_DNA"/>
</dbReference>
<protein>
    <submittedName>
        <fullName evidence="1">Juvenile hormone esterase-related protein</fullName>
    </submittedName>
</protein>
<name>O44707_LEPDE</name>